<dbReference type="InParanoid" id="A0A2G4YPP1"/>
<dbReference type="InterPro" id="IPR042097">
    <property type="entry name" value="Aminopeptidase_N-like_N_sf"/>
</dbReference>
<evidence type="ECO:0000256" key="12">
    <source>
        <dbReference type="PIRSR" id="PIRSR634015-1"/>
    </source>
</evidence>
<evidence type="ECO:0000313" key="16">
    <source>
        <dbReference type="EMBL" id="PHZ84294.1"/>
    </source>
</evidence>
<dbReference type="SUPFAM" id="SSF48371">
    <property type="entry name" value="ARM repeat"/>
    <property type="match status" value="1"/>
</dbReference>
<dbReference type="InterPro" id="IPR015211">
    <property type="entry name" value="Peptidase_M1_C"/>
</dbReference>
<dbReference type="PRINTS" id="PR00756">
    <property type="entry name" value="ALADIPTASE"/>
</dbReference>
<dbReference type="InterPro" id="IPR001930">
    <property type="entry name" value="Peptidase_M1"/>
</dbReference>
<evidence type="ECO:0000256" key="2">
    <source>
        <dbReference type="ARBA" id="ARBA00004496"/>
    </source>
</evidence>
<dbReference type="InterPro" id="IPR034015">
    <property type="entry name" value="M1_LTA4H"/>
</dbReference>
<protein>
    <recommendedName>
        <fullName evidence="5">Aminopeptidase N</fullName>
        <ecNumber evidence="4">3.4.11.2</ecNumber>
    </recommendedName>
</protein>
<comment type="cofactor">
    <cofactor evidence="14">
        <name>Zn(2+)</name>
        <dbReference type="ChEBI" id="CHEBI:29105"/>
    </cofactor>
    <text evidence="14">Binds 1 zinc ion per subunit.</text>
</comment>
<comment type="subcellular location">
    <subcellularLocation>
        <location evidence="2">Cytoplasm</location>
    </subcellularLocation>
</comment>
<keyword evidence="7" id="KW-0645">Protease</keyword>
<feature type="binding site" evidence="13">
    <location>
        <begin position="268"/>
        <end position="273"/>
    </location>
    <ligand>
        <name>a peptide</name>
        <dbReference type="ChEBI" id="CHEBI:60466"/>
    </ligand>
</feature>
<keyword evidence="6" id="KW-0963">Cytoplasm</keyword>
<evidence type="ECO:0000256" key="11">
    <source>
        <dbReference type="ARBA" id="ARBA00023049"/>
    </source>
</evidence>
<dbReference type="Gene3D" id="1.10.390.10">
    <property type="entry name" value="Neutral Protease Domain 2"/>
    <property type="match status" value="1"/>
</dbReference>
<name>A0A2G4YPP1_9PROT</name>
<feature type="active site" description="Proton donor" evidence="12">
    <location>
        <position position="383"/>
    </location>
</feature>
<reference evidence="16 17" key="1">
    <citation type="submission" date="2017-10" db="EMBL/GenBank/DDBJ databases">
        <title>Frigbacter circumglobatus gen. nov. sp. nov., isolated from sediment cultured in situ.</title>
        <authorList>
            <person name="Zhao Z."/>
        </authorList>
    </citation>
    <scope>NUCLEOTIDE SEQUENCE [LARGE SCALE GENOMIC DNA]</scope>
    <source>
        <strain evidence="16 17">ZYL</strain>
    </source>
</reference>
<dbReference type="Pfam" id="PF01433">
    <property type="entry name" value="Peptidase_M1"/>
    <property type="match status" value="1"/>
</dbReference>
<evidence type="ECO:0000256" key="13">
    <source>
        <dbReference type="PIRSR" id="PIRSR634015-2"/>
    </source>
</evidence>
<feature type="binding site" evidence="14">
    <location>
        <position position="320"/>
    </location>
    <ligand>
        <name>Zn(2+)</name>
        <dbReference type="ChEBI" id="CHEBI:29105"/>
        <note>catalytic</note>
    </ligand>
</feature>
<evidence type="ECO:0000256" key="14">
    <source>
        <dbReference type="PIRSR" id="PIRSR634015-3"/>
    </source>
</evidence>
<evidence type="ECO:0000256" key="6">
    <source>
        <dbReference type="ARBA" id="ARBA00022490"/>
    </source>
</evidence>
<dbReference type="InterPro" id="IPR049980">
    <property type="entry name" value="LTA4H_cat"/>
</dbReference>
<keyword evidence="16" id="KW-0031">Aminopeptidase</keyword>
<dbReference type="InterPro" id="IPR014782">
    <property type="entry name" value="Peptidase_M1_dom"/>
</dbReference>
<comment type="similarity">
    <text evidence="3">Belongs to the peptidase M1 family.</text>
</comment>
<keyword evidence="8 14" id="KW-0479">Metal-binding</keyword>
<dbReference type="Gene3D" id="1.25.40.320">
    <property type="entry name" value="Peptidase M1, leukotriene A4 hydrolase/aminopeptidase C-terminal domain"/>
    <property type="match status" value="1"/>
</dbReference>
<dbReference type="Gene3D" id="3.30.2010.30">
    <property type="match status" value="1"/>
</dbReference>
<dbReference type="FunFam" id="3.30.2010.30:FF:000001">
    <property type="entry name" value="Leukotriene A(4) hydrolase"/>
    <property type="match status" value="1"/>
</dbReference>
<comment type="catalytic activity">
    <reaction evidence="1">
        <text>Release of an N-terminal amino acid, Xaa-|-Yaa- from a peptide, amide or arylamide. Xaa is preferably Ala, but may be most amino acids including Pro (slow action). When a terminal hydrophobic residue is followed by a prolyl residue, the two may be released as an intact Xaa-Pro dipeptide.</text>
        <dbReference type="EC" id="3.4.11.2"/>
    </reaction>
</comment>
<feature type="binding site" evidence="14">
    <location>
        <position position="301"/>
    </location>
    <ligand>
        <name>Zn(2+)</name>
        <dbReference type="ChEBI" id="CHEBI:29105"/>
        <note>catalytic</note>
    </ligand>
</feature>
<dbReference type="SUPFAM" id="SSF55486">
    <property type="entry name" value="Metalloproteases ('zincins'), catalytic domain"/>
    <property type="match status" value="1"/>
</dbReference>
<dbReference type="GO" id="GO:0008237">
    <property type="term" value="F:metallopeptidase activity"/>
    <property type="evidence" value="ECO:0007669"/>
    <property type="project" value="UniProtKB-KW"/>
</dbReference>
<feature type="binding site" evidence="14">
    <location>
        <position position="297"/>
    </location>
    <ligand>
        <name>Zn(2+)</name>
        <dbReference type="ChEBI" id="CHEBI:29105"/>
        <note>catalytic</note>
    </ligand>
</feature>
<dbReference type="Pfam" id="PF09127">
    <property type="entry name" value="Leuk-A4-hydro_C"/>
    <property type="match status" value="1"/>
</dbReference>
<evidence type="ECO:0000256" key="9">
    <source>
        <dbReference type="ARBA" id="ARBA00022801"/>
    </source>
</evidence>
<evidence type="ECO:0000259" key="15">
    <source>
        <dbReference type="SMART" id="SM01263"/>
    </source>
</evidence>
<dbReference type="InterPro" id="IPR016024">
    <property type="entry name" value="ARM-type_fold"/>
</dbReference>
<dbReference type="InterPro" id="IPR038502">
    <property type="entry name" value="M1_LTA-4_hydro/amino_C_sf"/>
</dbReference>
<keyword evidence="9" id="KW-0378">Hydrolase</keyword>
<dbReference type="InterPro" id="IPR027268">
    <property type="entry name" value="Peptidase_M4/M1_CTD_sf"/>
</dbReference>
<feature type="active site" description="Proton acceptor" evidence="12">
    <location>
        <position position="298"/>
    </location>
</feature>
<dbReference type="PANTHER" id="PTHR45726">
    <property type="entry name" value="LEUKOTRIENE A-4 HYDROLASE"/>
    <property type="match status" value="1"/>
</dbReference>
<dbReference type="GO" id="GO:0006508">
    <property type="term" value="P:proteolysis"/>
    <property type="evidence" value="ECO:0007669"/>
    <property type="project" value="UniProtKB-KW"/>
</dbReference>
<evidence type="ECO:0000256" key="7">
    <source>
        <dbReference type="ARBA" id="ARBA00022670"/>
    </source>
</evidence>
<dbReference type="CDD" id="cd09599">
    <property type="entry name" value="M1_LTA4H"/>
    <property type="match status" value="1"/>
</dbReference>
<evidence type="ECO:0000256" key="5">
    <source>
        <dbReference type="ARBA" id="ARBA00015611"/>
    </source>
</evidence>
<feature type="binding site" evidence="13">
    <location>
        <begin position="141"/>
        <end position="143"/>
    </location>
    <ligand>
        <name>a peptide</name>
        <dbReference type="ChEBI" id="CHEBI:60466"/>
    </ligand>
</feature>
<keyword evidence="11" id="KW-0482">Metalloprotease</keyword>
<dbReference type="Proteomes" id="UP000229730">
    <property type="component" value="Unassembled WGS sequence"/>
</dbReference>
<dbReference type="PANTHER" id="PTHR45726:SF3">
    <property type="entry name" value="LEUKOTRIENE A-4 HYDROLASE"/>
    <property type="match status" value="1"/>
</dbReference>
<evidence type="ECO:0000256" key="4">
    <source>
        <dbReference type="ARBA" id="ARBA00012564"/>
    </source>
</evidence>
<feature type="binding site" evidence="13">
    <location>
        <begin position="557"/>
        <end position="559"/>
    </location>
    <ligand>
        <name>a peptide</name>
        <dbReference type="ChEBI" id="CHEBI:60466"/>
    </ligand>
</feature>
<gene>
    <name evidence="16" type="ORF">CRD36_13115</name>
</gene>
<evidence type="ECO:0000256" key="8">
    <source>
        <dbReference type="ARBA" id="ARBA00022723"/>
    </source>
</evidence>
<organism evidence="16 17">
    <name type="scientific">Paremcibacter congregatus</name>
    <dbReference type="NCBI Taxonomy" id="2043170"/>
    <lineage>
        <taxon>Bacteria</taxon>
        <taxon>Pseudomonadati</taxon>
        <taxon>Pseudomonadota</taxon>
        <taxon>Alphaproteobacteria</taxon>
        <taxon>Emcibacterales</taxon>
        <taxon>Emcibacteraceae</taxon>
        <taxon>Paremcibacter</taxon>
    </lineage>
</organism>
<dbReference type="GO" id="GO:0016285">
    <property type="term" value="F:alanyl aminopeptidase activity"/>
    <property type="evidence" value="ECO:0007669"/>
    <property type="project" value="UniProtKB-EC"/>
</dbReference>
<dbReference type="SMART" id="SM01263">
    <property type="entry name" value="Leuk-A4-hydro_C"/>
    <property type="match status" value="1"/>
</dbReference>
<evidence type="ECO:0000313" key="17">
    <source>
        <dbReference type="Proteomes" id="UP000229730"/>
    </source>
</evidence>
<dbReference type="SUPFAM" id="SSF63737">
    <property type="entry name" value="Leukotriene A4 hydrolase N-terminal domain"/>
    <property type="match status" value="1"/>
</dbReference>
<dbReference type="GO" id="GO:0008270">
    <property type="term" value="F:zinc ion binding"/>
    <property type="evidence" value="ECO:0007669"/>
    <property type="project" value="InterPro"/>
</dbReference>
<proteinExistence type="inferred from homology"/>
<feature type="domain" description="Peptidase M1 leukotriene A4 hydrolase/aminopeptidase C-terminal" evidence="15">
    <location>
        <begin position="462"/>
        <end position="601"/>
    </location>
</feature>
<dbReference type="GO" id="GO:0005737">
    <property type="term" value="C:cytoplasm"/>
    <property type="evidence" value="ECO:0007669"/>
    <property type="project" value="UniProtKB-SubCell"/>
</dbReference>
<evidence type="ECO:0000256" key="10">
    <source>
        <dbReference type="ARBA" id="ARBA00022833"/>
    </source>
</evidence>
<dbReference type="Gene3D" id="2.60.40.1730">
    <property type="entry name" value="tricorn interacting facor f3 domain"/>
    <property type="match status" value="1"/>
</dbReference>
<dbReference type="Pfam" id="PF17900">
    <property type="entry name" value="Peptidase_M1_N"/>
    <property type="match status" value="1"/>
</dbReference>
<dbReference type="EC" id="3.4.11.2" evidence="4"/>
<keyword evidence="17" id="KW-1185">Reference proteome</keyword>
<sequence>MVSIGITAATARDPHSFANVEQVASTHLNLDIIVDFDRKVFEGTAEYDIKRLTPGAHPFVLDTRDLVIHKVEVKALDQDWELASFELAKALPPLGSKLTVTLPVTAKKVRIHYATRPEATGLQWLTPAQTAGKKHPYVFTESQPIHTRSWVPIQDTPALRLTYHARIRTPEDLKAVMSALNDPDAPRDGDYEFDMPHKIPPYLMALGVGDLYFKSMSENTGVYGEAYILDGAAAEFADTYKMMQVAEKMYGPYQWGRYDILMMPPSYPMGGMENPMLSFITPTVIAGDKSLVGLIAHELAHSWSGNLVTNANWNDLWLNEGTTSYVENRIMEEVYGPKRALMEQVLAVQGLHRGLKRLDPADTSLHANLDGRDPDDAFSEIPYDKGQLFLRYLEEKFGRARFDPFLKGYFTAHAFENISSEKFIAYLQANLLKKYPGVVSMEKVREWIYGTGLPEDAPNPTSNVFEVVAQQQSDWLGGKMQLSQIPTGEWTVHEWLYFITNLPKDLKAQHMAELDRAFDLTRSTNNEIAHAWLLQGLKHDYKAVTSRLREYLPVIGRKKLILPLYEQLATTPDGLKLAREIYVAAREGYHPSAQKALDKVLAQ</sequence>
<evidence type="ECO:0000256" key="3">
    <source>
        <dbReference type="ARBA" id="ARBA00010136"/>
    </source>
</evidence>
<dbReference type="OrthoDB" id="100605at2"/>
<dbReference type="AlphaFoldDB" id="A0A2G4YPP1"/>
<accession>A0A2G4YPP1</accession>
<comment type="caution">
    <text evidence="16">The sequence shown here is derived from an EMBL/GenBank/DDBJ whole genome shotgun (WGS) entry which is preliminary data.</text>
</comment>
<evidence type="ECO:0000256" key="1">
    <source>
        <dbReference type="ARBA" id="ARBA00000098"/>
    </source>
</evidence>
<dbReference type="EMBL" id="PDEM01000025">
    <property type="protein sequence ID" value="PHZ84294.1"/>
    <property type="molecule type" value="Genomic_DNA"/>
</dbReference>
<keyword evidence="10 14" id="KW-0862">Zinc</keyword>
<dbReference type="InterPro" id="IPR045357">
    <property type="entry name" value="Aminopeptidase_N-like_N"/>
</dbReference>